<evidence type="ECO:0000259" key="19">
    <source>
        <dbReference type="Pfam" id="PF00912"/>
    </source>
</evidence>
<evidence type="ECO:0000256" key="14">
    <source>
        <dbReference type="ARBA" id="ARBA00023316"/>
    </source>
</evidence>
<dbReference type="InterPro" id="IPR001460">
    <property type="entry name" value="PCN-bd_Tpept"/>
</dbReference>
<dbReference type="Gene3D" id="3.40.710.10">
    <property type="entry name" value="DD-peptidase/beta-lactamase superfamily"/>
    <property type="match status" value="1"/>
</dbReference>
<dbReference type="GO" id="GO:0071555">
    <property type="term" value="P:cell wall organization"/>
    <property type="evidence" value="ECO:0007669"/>
    <property type="project" value="UniProtKB-KW"/>
</dbReference>
<comment type="caution">
    <text evidence="20">The sequence shown here is derived from an EMBL/GenBank/DDBJ whole genome shotgun (WGS) entry which is preliminary data.</text>
</comment>
<dbReference type="Pfam" id="PF00905">
    <property type="entry name" value="Transpeptidase"/>
    <property type="match status" value="1"/>
</dbReference>
<keyword evidence="11" id="KW-0573">Peptidoglycan synthesis</keyword>
<dbReference type="InterPro" id="IPR001264">
    <property type="entry name" value="Glyco_trans_51"/>
</dbReference>
<keyword evidence="6" id="KW-0645">Protease</keyword>
<dbReference type="GO" id="GO:0009252">
    <property type="term" value="P:peptidoglycan biosynthetic process"/>
    <property type="evidence" value="ECO:0007669"/>
    <property type="project" value="UniProtKB-KW"/>
</dbReference>
<dbReference type="InterPro" id="IPR050396">
    <property type="entry name" value="Glycosyltr_51/Transpeptidase"/>
</dbReference>
<keyword evidence="9" id="KW-0378">Hydrolase</keyword>
<dbReference type="GO" id="GO:0008955">
    <property type="term" value="F:peptidoglycan glycosyltransferase activity"/>
    <property type="evidence" value="ECO:0007669"/>
    <property type="project" value="UniProtKB-EC"/>
</dbReference>
<evidence type="ECO:0000256" key="6">
    <source>
        <dbReference type="ARBA" id="ARBA00022670"/>
    </source>
</evidence>
<reference evidence="20 21" key="1">
    <citation type="submission" date="2018-08" db="EMBL/GenBank/DDBJ databases">
        <title>Bacillus jemisoniae sp. nov., Bacillus chryseoplanitiae sp. nov., Bacillus resnikiae sp. nov., and Bacillus frankliniae sp. nov., isolated from Viking spacecraft and associated surfaces.</title>
        <authorList>
            <person name="Seuylemezian A."/>
            <person name="Vaishampayan P."/>
        </authorList>
    </citation>
    <scope>NUCLEOTIDE SEQUENCE [LARGE SCALE GENOMIC DNA]</scope>
    <source>
        <strain evidence="20 21">JJ-247</strain>
    </source>
</reference>
<evidence type="ECO:0000313" key="21">
    <source>
        <dbReference type="Proteomes" id="UP000265816"/>
    </source>
</evidence>
<dbReference type="GO" id="GO:0030288">
    <property type="term" value="C:outer membrane-bounded periplasmic space"/>
    <property type="evidence" value="ECO:0007669"/>
    <property type="project" value="TreeGrafter"/>
</dbReference>
<dbReference type="RefSeq" id="WP_119112041.1">
    <property type="nucleotide sequence ID" value="NZ_CBCSEO010000006.1"/>
</dbReference>
<keyword evidence="7" id="KW-0328">Glycosyltransferase</keyword>
<dbReference type="OrthoDB" id="9766909at2"/>
<dbReference type="Gene3D" id="1.10.3810.10">
    <property type="entry name" value="Biosynthetic peptidoglycan transglycosylase-like"/>
    <property type="match status" value="1"/>
</dbReference>
<accession>A0A398BAL5</accession>
<comment type="catalytic activity">
    <reaction evidence="15">
        <text>Preferential cleavage: (Ac)2-L-Lys-D-Ala-|-D-Ala. Also transpeptidation of peptidyl-alanyl moieties that are N-acyl substituents of D-alanine.</text>
        <dbReference type="EC" id="3.4.16.4"/>
    </reaction>
</comment>
<evidence type="ECO:0000256" key="12">
    <source>
        <dbReference type="ARBA" id="ARBA00023136"/>
    </source>
</evidence>
<dbReference type="SUPFAM" id="SSF53955">
    <property type="entry name" value="Lysozyme-like"/>
    <property type="match status" value="1"/>
</dbReference>
<keyword evidence="14" id="KW-0961">Cell wall biogenesis/degradation</keyword>
<dbReference type="InterPro" id="IPR012338">
    <property type="entry name" value="Beta-lactam/transpept-like"/>
</dbReference>
<evidence type="ECO:0000259" key="18">
    <source>
        <dbReference type="Pfam" id="PF00905"/>
    </source>
</evidence>
<evidence type="ECO:0000256" key="13">
    <source>
        <dbReference type="ARBA" id="ARBA00023268"/>
    </source>
</evidence>
<keyword evidence="5" id="KW-0121">Carboxypeptidase</keyword>
<dbReference type="Pfam" id="PF00912">
    <property type="entry name" value="Transgly"/>
    <property type="match status" value="1"/>
</dbReference>
<feature type="region of interest" description="Disordered" evidence="17">
    <location>
        <begin position="666"/>
        <end position="691"/>
    </location>
</feature>
<dbReference type="GO" id="GO:0005886">
    <property type="term" value="C:plasma membrane"/>
    <property type="evidence" value="ECO:0007669"/>
    <property type="project" value="UniProtKB-SubCell"/>
</dbReference>
<keyword evidence="13" id="KW-0511">Multifunctional enzyme</keyword>
<evidence type="ECO:0000256" key="4">
    <source>
        <dbReference type="ARBA" id="ARBA00022475"/>
    </source>
</evidence>
<dbReference type="PANTHER" id="PTHR32282:SF11">
    <property type="entry name" value="PENICILLIN-BINDING PROTEIN 1B"/>
    <property type="match status" value="1"/>
</dbReference>
<comment type="similarity">
    <text evidence="2">In the C-terminal section; belongs to the transpeptidase family.</text>
</comment>
<dbReference type="NCBIfam" id="TIGR02074">
    <property type="entry name" value="PBP_1a_fam"/>
    <property type="match status" value="1"/>
</dbReference>
<dbReference type="SUPFAM" id="SSF56601">
    <property type="entry name" value="beta-lactamase/transpeptidase-like"/>
    <property type="match status" value="1"/>
</dbReference>
<comment type="similarity">
    <text evidence="3">In the N-terminal section; belongs to the glycosyltransferase 51 family.</text>
</comment>
<keyword evidence="8" id="KW-0808">Transferase</keyword>
<keyword evidence="12" id="KW-0472">Membrane</keyword>
<dbReference type="GO" id="GO:0008360">
    <property type="term" value="P:regulation of cell shape"/>
    <property type="evidence" value="ECO:0007669"/>
    <property type="project" value="UniProtKB-KW"/>
</dbReference>
<comment type="catalytic activity">
    <reaction evidence="16">
        <text>[GlcNAc-(1-&gt;4)-Mur2Ac(oyl-L-Ala-gamma-D-Glu-L-Lys-D-Ala-D-Ala)](n)-di-trans,octa-cis-undecaprenyl diphosphate + beta-D-GlcNAc-(1-&gt;4)-Mur2Ac(oyl-L-Ala-gamma-D-Glu-L-Lys-D-Ala-D-Ala)-di-trans,octa-cis-undecaprenyl diphosphate = [GlcNAc-(1-&gt;4)-Mur2Ac(oyl-L-Ala-gamma-D-Glu-L-Lys-D-Ala-D-Ala)](n+1)-di-trans,octa-cis-undecaprenyl diphosphate + di-trans,octa-cis-undecaprenyl diphosphate + H(+)</text>
        <dbReference type="Rhea" id="RHEA:23708"/>
        <dbReference type="Rhea" id="RHEA-COMP:9602"/>
        <dbReference type="Rhea" id="RHEA-COMP:9603"/>
        <dbReference type="ChEBI" id="CHEBI:15378"/>
        <dbReference type="ChEBI" id="CHEBI:58405"/>
        <dbReference type="ChEBI" id="CHEBI:60033"/>
        <dbReference type="ChEBI" id="CHEBI:78435"/>
        <dbReference type="EC" id="2.4.99.28"/>
    </reaction>
</comment>
<protein>
    <submittedName>
        <fullName evidence="20">PBP1A family penicillin-binding protein</fullName>
    </submittedName>
</protein>
<dbReference type="GO" id="GO:0006508">
    <property type="term" value="P:proteolysis"/>
    <property type="evidence" value="ECO:0007669"/>
    <property type="project" value="UniProtKB-KW"/>
</dbReference>
<comment type="subcellular location">
    <subcellularLocation>
        <location evidence="1">Cell membrane</location>
    </subcellularLocation>
</comment>
<evidence type="ECO:0000256" key="9">
    <source>
        <dbReference type="ARBA" id="ARBA00022801"/>
    </source>
</evidence>
<evidence type="ECO:0000256" key="3">
    <source>
        <dbReference type="ARBA" id="ARBA00007739"/>
    </source>
</evidence>
<dbReference type="FunFam" id="1.10.3810.10:FF:000001">
    <property type="entry name" value="Penicillin-binding protein 1A"/>
    <property type="match status" value="1"/>
</dbReference>
<dbReference type="PANTHER" id="PTHR32282">
    <property type="entry name" value="BINDING PROTEIN TRANSPEPTIDASE, PUTATIVE-RELATED"/>
    <property type="match status" value="1"/>
</dbReference>
<evidence type="ECO:0000256" key="1">
    <source>
        <dbReference type="ARBA" id="ARBA00004236"/>
    </source>
</evidence>
<dbReference type="GO" id="GO:0009002">
    <property type="term" value="F:serine-type D-Ala-D-Ala carboxypeptidase activity"/>
    <property type="evidence" value="ECO:0007669"/>
    <property type="project" value="UniProtKB-EC"/>
</dbReference>
<feature type="domain" description="Glycosyl transferase family 51" evidence="19">
    <location>
        <begin position="62"/>
        <end position="237"/>
    </location>
</feature>
<dbReference type="InterPro" id="IPR036950">
    <property type="entry name" value="PBP_transglycosylase"/>
</dbReference>
<dbReference type="AlphaFoldDB" id="A0A398BAL5"/>
<keyword evidence="21" id="KW-1185">Reference proteome</keyword>
<feature type="domain" description="Penicillin-binding protein transpeptidase" evidence="18">
    <location>
        <begin position="328"/>
        <end position="574"/>
    </location>
</feature>
<evidence type="ECO:0000256" key="16">
    <source>
        <dbReference type="ARBA" id="ARBA00049902"/>
    </source>
</evidence>
<evidence type="ECO:0000256" key="15">
    <source>
        <dbReference type="ARBA" id="ARBA00034000"/>
    </source>
</evidence>
<evidence type="ECO:0000256" key="5">
    <source>
        <dbReference type="ARBA" id="ARBA00022645"/>
    </source>
</evidence>
<evidence type="ECO:0000256" key="11">
    <source>
        <dbReference type="ARBA" id="ARBA00022984"/>
    </source>
</evidence>
<keyword evidence="10" id="KW-0133">Cell shape</keyword>
<evidence type="ECO:0000256" key="7">
    <source>
        <dbReference type="ARBA" id="ARBA00022676"/>
    </source>
</evidence>
<gene>
    <name evidence="20" type="ORF">D1970_06315</name>
</gene>
<name>A0A398BAL5_9BACI</name>
<dbReference type="Proteomes" id="UP000265816">
    <property type="component" value="Unassembled WGS sequence"/>
</dbReference>
<evidence type="ECO:0000256" key="8">
    <source>
        <dbReference type="ARBA" id="ARBA00022679"/>
    </source>
</evidence>
<evidence type="ECO:0000256" key="17">
    <source>
        <dbReference type="SAM" id="MobiDB-lite"/>
    </source>
</evidence>
<dbReference type="GO" id="GO:0008658">
    <property type="term" value="F:penicillin binding"/>
    <property type="evidence" value="ECO:0007669"/>
    <property type="project" value="InterPro"/>
</dbReference>
<evidence type="ECO:0000256" key="10">
    <source>
        <dbReference type="ARBA" id="ARBA00022960"/>
    </source>
</evidence>
<proteinExistence type="inferred from homology"/>
<sequence>MEIMTNQRFRRTAKYLRALLFILAAAATIGAVLYFSVIGYAKLLGPPPLAVPQSTLYMADNGTVIGESNSGQKRYWVPLNDISPALMEAAISIEDKKFYSHGGFDYKRIAGAALADMKAMSKVQGASTITQQYARNLYLEHDKTWKRKLSEAFYTLRLEMNYSKNEILEGYLNTIYYGNGAYGVQAASRYYFGKDASDLNLAEAAMLAGIPKGPSLYSPFASKERAENRQATVLQAMENNGYISAAERNKALSESLKLIGKHENPDLGKAPYFQDAVRNALKNTLKFDDRALALGGLKIYTTLNLKQQKIAEEVMEQEISKDSDIQAGFVAMDPKTGHVKAMIGGRDYKESPFNRAVQAVRQPGSTMKPLLYYAALEQGFTPATTMKSEQTTFRFEDARQPYTPHNFNNKYAEGDITMAQALALSDNIYAVKTHLFLGEKALIETAKEFGITTKMEKVPSLALGTSGVKVIEMAGAYSMMANGGKKVEPVLIERIENQHGDVIYEHSEEAETVLKPELASVLTHMMTGMFDRKLDGYTSVTGRSMATAMSRPYAGKSGTTGTDSWMIGFTPQLVSAVWTGYDKGKPLELSTEQIYSKNVWFQFMEKALEDKPVKKFEPAKDTVGVKIDPQNGKLAGPGCPVKRLTYFKEGTEPVEQCTDHLNEEIHKKRKHKDKHKEKHKEEQSPWYRELF</sequence>
<organism evidence="20 21">
    <name type="scientific">Mesobacillus zeae</name>
    <dbReference type="NCBI Taxonomy" id="1917180"/>
    <lineage>
        <taxon>Bacteria</taxon>
        <taxon>Bacillati</taxon>
        <taxon>Bacillota</taxon>
        <taxon>Bacilli</taxon>
        <taxon>Bacillales</taxon>
        <taxon>Bacillaceae</taxon>
        <taxon>Mesobacillus</taxon>
    </lineage>
</organism>
<evidence type="ECO:0000313" key="20">
    <source>
        <dbReference type="EMBL" id="RID86862.1"/>
    </source>
</evidence>
<dbReference type="FunFam" id="3.40.710.10:FF:000028">
    <property type="entry name" value="Penicillin-binding protein 1A"/>
    <property type="match status" value="1"/>
</dbReference>
<keyword evidence="4" id="KW-1003">Cell membrane</keyword>
<feature type="compositionally biased region" description="Basic residues" evidence="17">
    <location>
        <begin position="667"/>
        <end position="678"/>
    </location>
</feature>
<evidence type="ECO:0000256" key="2">
    <source>
        <dbReference type="ARBA" id="ARBA00007090"/>
    </source>
</evidence>
<dbReference type="EMBL" id="QWVT01000011">
    <property type="protein sequence ID" value="RID86862.1"/>
    <property type="molecule type" value="Genomic_DNA"/>
</dbReference>
<dbReference type="InterPro" id="IPR023346">
    <property type="entry name" value="Lysozyme-like_dom_sf"/>
</dbReference>